<comment type="caution">
    <text evidence="4">The sequence shown here is derived from an EMBL/GenBank/DDBJ whole genome shotgun (WGS) entry which is preliminary data.</text>
</comment>
<dbReference type="RefSeq" id="WP_248253613.1">
    <property type="nucleotide sequence ID" value="NZ_JAIWJX010000002.1"/>
</dbReference>
<dbReference type="PANTHER" id="PTHR46797:SF13">
    <property type="entry name" value="HTH-TYPE TRANSCRIPTIONAL REGULATOR SINR"/>
    <property type="match status" value="1"/>
</dbReference>
<dbReference type="Pfam" id="PF01381">
    <property type="entry name" value="HTH_3"/>
    <property type="match status" value="1"/>
</dbReference>
<organism evidence="4 5">
    <name type="scientific">Fictibacillus marinisediminis</name>
    <dbReference type="NCBI Taxonomy" id="2878389"/>
    <lineage>
        <taxon>Bacteria</taxon>
        <taxon>Bacillati</taxon>
        <taxon>Bacillota</taxon>
        <taxon>Bacilli</taxon>
        <taxon>Bacillales</taxon>
        <taxon>Fictibacillaceae</taxon>
        <taxon>Fictibacillus</taxon>
    </lineage>
</organism>
<dbReference type="SMART" id="SM00530">
    <property type="entry name" value="HTH_XRE"/>
    <property type="match status" value="1"/>
</dbReference>
<keyword evidence="1" id="KW-0238">DNA-binding</keyword>
<dbReference type="InterPro" id="IPR010981">
    <property type="entry name" value="SinR/SinI_dimer_dom"/>
</dbReference>
<dbReference type="InterPro" id="IPR036281">
    <property type="entry name" value="SinR/SinI_dimer_dom_sf"/>
</dbReference>
<dbReference type="InterPro" id="IPR001387">
    <property type="entry name" value="Cro/C1-type_HTH"/>
</dbReference>
<protein>
    <submittedName>
        <fullName evidence="4">Helix-turn-helix domain-containing protein</fullName>
    </submittedName>
</protein>
<keyword evidence="5" id="KW-1185">Reference proteome</keyword>
<evidence type="ECO:0000313" key="4">
    <source>
        <dbReference type="EMBL" id="MCK6258289.1"/>
    </source>
</evidence>
<feature type="domain" description="Sin" evidence="3">
    <location>
        <begin position="64"/>
        <end position="102"/>
    </location>
</feature>
<gene>
    <name evidence="4" type="ORF">LCY76_17080</name>
</gene>
<evidence type="ECO:0000313" key="5">
    <source>
        <dbReference type="Proteomes" id="UP001139011"/>
    </source>
</evidence>
<proteinExistence type="predicted"/>
<dbReference type="Gene3D" id="1.10.260.40">
    <property type="entry name" value="lambda repressor-like DNA-binding domains"/>
    <property type="match status" value="1"/>
</dbReference>
<feature type="domain" description="HTH cro/C1-type" evidence="2">
    <location>
        <begin position="6"/>
        <end position="61"/>
    </location>
</feature>
<dbReference type="CDD" id="cd00093">
    <property type="entry name" value="HTH_XRE"/>
    <property type="match status" value="1"/>
</dbReference>
<evidence type="ECO:0000259" key="3">
    <source>
        <dbReference type="PROSITE" id="PS51500"/>
    </source>
</evidence>
<dbReference type="GO" id="GO:0046983">
    <property type="term" value="F:protein dimerization activity"/>
    <property type="evidence" value="ECO:0007669"/>
    <property type="project" value="InterPro"/>
</dbReference>
<sequence length="109" mass="12461">MIGELVKKYRKEKGLSLSSLAERAGIAKSYLSSLERNIQTNPSVQLLEKLAAVLDIPVEKLLNEKAEINEAELDYEWAELVKEAMESGVSKDQFKEFLEFNKWKNKNQS</sequence>
<dbReference type="InterPro" id="IPR050807">
    <property type="entry name" value="TransReg_Diox_bact_type"/>
</dbReference>
<dbReference type="InterPro" id="IPR010982">
    <property type="entry name" value="Lambda_DNA-bd_dom_sf"/>
</dbReference>
<dbReference type="SUPFAM" id="SSF47406">
    <property type="entry name" value="SinR repressor dimerisation domain-like"/>
    <property type="match status" value="1"/>
</dbReference>
<reference evidence="4" key="1">
    <citation type="submission" date="2021-09" db="EMBL/GenBank/DDBJ databases">
        <title>Genome analysis of Fictibacillus sp. KIGAM418 isolated from marine sediment.</title>
        <authorList>
            <person name="Seo M.-J."/>
            <person name="Cho E.-S."/>
            <person name="Hwang C.Y."/>
        </authorList>
    </citation>
    <scope>NUCLEOTIDE SEQUENCE</scope>
    <source>
        <strain evidence="4">KIGAM418</strain>
    </source>
</reference>
<name>A0A9X1XCR2_9BACL</name>
<dbReference type="PROSITE" id="PS50943">
    <property type="entry name" value="HTH_CROC1"/>
    <property type="match status" value="1"/>
</dbReference>
<dbReference type="Pfam" id="PF08671">
    <property type="entry name" value="SinI"/>
    <property type="match status" value="1"/>
</dbReference>
<evidence type="ECO:0000259" key="2">
    <source>
        <dbReference type="PROSITE" id="PS50943"/>
    </source>
</evidence>
<dbReference type="Proteomes" id="UP001139011">
    <property type="component" value="Unassembled WGS sequence"/>
</dbReference>
<dbReference type="GO" id="GO:0005829">
    <property type="term" value="C:cytosol"/>
    <property type="evidence" value="ECO:0007669"/>
    <property type="project" value="TreeGrafter"/>
</dbReference>
<dbReference type="PROSITE" id="PS51500">
    <property type="entry name" value="SIN"/>
    <property type="match status" value="1"/>
</dbReference>
<dbReference type="PANTHER" id="PTHR46797">
    <property type="entry name" value="HTH-TYPE TRANSCRIPTIONAL REGULATOR"/>
    <property type="match status" value="1"/>
</dbReference>
<dbReference type="AlphaFoldDB" id="A0A9X1XCR2"/>
<dbReference type="EMBL" id="JAIWJX010000002">
    <property type="protein sequence ID" value="MCK6258289.1"/>
    <property type="molecule type" value="Genomic_DNA"/>
</dbReference>
<dbReference type="GO" id="GO:0003677">
    <property type="term" value="F:DNA binding"/>
    <property type="evidence" value="ECO:0007669"/>
    <property type="project" value="UniProtKB-KW"/>
</dbReference>
<accession>A0A9X1XCR2</accession>
<dbReference type="GO" id="GO:0003700">
    <property type="term" value="F:DNA-binding transcription factor activity"/>
    <property type="evidence" value="ECO:0007669"/>
    <property type="project" value="TreeGrafter"/>
</dbReference>
<evidence type="ECO:0000256" key="1">
    <source>
        <dbReference type="ARBA" id="ARBA00023125"/>
    </source>
</evidence>
<dbReference type="SUPFAM" id="SSF47413">
    <property type="entry name" value="lambda repressor-like DNA-binding domains"/>
    <property type="match status" value="1"/>
</dbReference>